<comment type="similarity">
    <text evidence="2">Belongs to the importin beta family.</text>
</comment>
<dbReference type="Gene3D" id="1.25.10.10">
    <property type="entry name" value="Leucine-rich Repeat Variant"/>
    <property type="match status" value="1"/>
</dbReference>
<dbReference type="GO" id="GO:0005634">
    <property type="term" value="C:nucleus"/>
    <property type="evidence" value="ECO:0007669"/>
    <property type="project" value="UniProtKB-SubCell"/>
</dbReference>
<evidence type="ECO:0000256" key="2">
    <source>
        <dbReference type="ARBA" id="ARBA00007991"/>
    </source>
</evidence>
<name>A0A4R8Q1K3_9PEZI</name>
<organism evidence="6 7">
    <name type="scientific">Colletotrichum spinosum</name>
    <dbReference type="NCBI Taxonomy" id="1347390"/>
    <lineage>
        <taxon>Eukaryota</taxon>
        <taxon>Fungi</taxon>
        <taxon>Dikarya</taxon>
        <taxon>Ascomycota</taxon>
        <taxon>Pezizomycotina</taxon>
        <taxon>Sordariomycetes</taxon>
        <taxon>Hypocreomycetidae</taxon>
        <taxon>Glomerellales</taxon>
        <taxon>Glomerellaceae</taxon>
        <taxon>Colletotrichum</taxon>
        <taxon>Colletotrichum orbiculare species complex</taxon>
    </lineage>
</organism>
<keyword evidence="4" id="KW-0653">Protein transport</keyword>
<dbReference type="GO" id="GO:0006606">
    <property type="term" value="P:protein import into nucleus"/>
    <property type="evidence" value="ECO:0007669"/>
    <property type="project" value="TreeGrafter"/>
</dbReference>
<evidence type="ECO:0000256" key="3">
    <source>
        <dbReference type="ARBA" id="ARBA00022448"/>
    </source>
</evidence>
<dbReference type="InterPro" id="IPR016024">
    <property type="entry name" value="ARM-type_fold"/>
</dbReference>
<dbReference type="GO" id="GO:0005737">
    <property type="term" value="C:cytoplasm"/>
    <property type="evidence" value="ECO:0007669"/>
    <property type="project" value="TreeGrafter"/>
</dbReference>
<keyword evidence="5" id="KW-0539">Nucleus</keyword>
<dbReference type="InterPro" id="IPR057942">
    <property type="entry name" value="TPR_TNPO3_IPO13_3rd"/>
</dbReference>
<evidence type="ECO:0000313" key="7">
    <source>
        <dbReference type="Proteomes" id="UP000295083"/>
    </source>
</evidence>
<reference evidence="6 7" key="1">
    <citation type="submission" date="2018-11" db="EMBL/GenBank/DDBJ databases">
        <title>Genome sequence and assembly of Colletotrichum spinosum.</title>
        <authorList>
            <person name="Gan P."/>
            <person name="Shirasu K."/>
        </authorList>
    </citation>
    <scope>NUCLEOTIDE SEQUENCE [LARGE SCALE GENOMIC DNA]</scope>
    <source>
        <strain evidence="6 7">CBS 515.97</strain>
    </source>
</reference>
<accession>A0A4R8Q1K3</accession>
<gene>
    <name evidence="6" type="primary">kap111</name>
    <name evidence="6" type="ORF">C8035_v007296</name>
</gene>
<protein>
    <submittedName>
        <fullName evidence="6">Importin beta-like protein</fullName>
    </submittedName>
</protein>
<comment type="subcellular location">
    <subcellularLocation>
        <location evidence="1">Nucleus</location>
    </subcellularLocation>
</comment>
<proteinExistence type="inferred from homology"/>
<dbReference type="PANTHER" id="PTHR12363">
    <property type="entry name" value="TRANSPORTIN 3 AND IMPORTIN 13"/>
    <property type="match status" value="1"/>
</dbReference>
<dbReference type="Pfam" id="PF24140">
    <property type="entry name" value="TPR_TNPO3_IPO13_3rd"/>
    <property type="match status" value="1"/>
</dbReference>
<comment type="caution">
    <text evidence="6">The sequence shown here is derived from an EMBL/GenBank/DDBJ whole genome shotgun (WGS) entry which is preliminary data.</text>
</comment>
<dbReference type="InterPro" id="IPR051345">
    <property type="entry name" value="Importin_beta-like_NTR"/>
</dbReference>
<dbReference type="InterPro" id="IPR011989">
    <property type="entry name" value="ARM-like"/>
</dbReference>
<sequence length="896" mass="99131">MVIRKLCSALVTFFLYFPKQWELCIRHLCCSLCEGVPASQESVLSLVNFSGFLGDADLRKLHAAVWFCGTLVDEAAKVEMNLATQCVKPNPNRAATILKYFGLIADSSDLYEILMLNVSDAMALMTSAFGCNESSSTSRNVDLRRDVIICLQSWVWFSQRVSSHSDELTASLRSLVHPTIAALADEGLYEVAAELLTDILSNYSGFLTEEHYESLFALLESQWSLERYSRLVEGDFDFDSVQFGQLMISLGDSRVQSLIYSVNDRSGRFLVRLRGLLSAQGYPVSDDKIFVPALEFWSTFVETLTDCIYSEDLGPNGWVASATSHVLEAASIVWRRVAYPPSHVLLGWDSADRVGFGDARKDVADFLQSTFAVTGPPLISTFANLTLQSLSPSSWPDLEAAAFCLGSLADCVSGDAKCDDTLRDVFSSPLFEILQSPRQPMPGRIRQTCIALIERFSDFFERETSSLPSALNLLFSVLNDTLLSGAAARSIQRLCFSSRVTLASEVKAFLEQYQSIVVQSQLDCLACERIMGGIAAIIQAVPREDEKVAHLEILFAFVKHDVAKSVHLQSLPSIPNDLHHCSMLSDVSELPLHMGLKALRCLISIGKGLQAPGDLPLDLDGEKNTAPAGTSMPVAQLQSEILCMLTQLQVSFPENGEVAENICNVFRTGFSEAEAGPFVFPPHLVCDYLIRQSSHVPRIGYFVSTACSFLSSLEKLERNDAKAIRSRLLEWVIDLLRQLPDPENDTELAQNGIEFTNRLVSREPTALLESKSLALAEFFFTYTLRVLNGHEPLPKAAAADFWARFMTLRNTDSGAQETIDHAVSHLGPFLAQSIIRNVGGNASRSELDRLSEPLKKMVGHHLNARAWLEQALFDPSFPSQQVSREAKLIFLKKVIK</sequence>
<keyword evidence="7" id="KW-1185">Reference proteome</keyword>
<dbReference type="EMBL" id="QAPG01000364">
    <property type="protein sequence ID" value="TDZ28985.1"/>
    <property type="molecule type" value="Genomic_DNA"/>
</dbReference>
<dbReference type="PANTHER" id="PTHR12363:SF33">
    <property type="entry name" value="IMPORTIN-13"/>
    <property type="match status" value="1"/>
</dbReference>
<dbReference type="Proteomes" id="UP000295083">
    <property type="component" value="Unassembled WGS sequence"/>
</dbReference>
<dbReference type="SUPFAM" id="SSF48371">
    <property type="entry name" value="ARM repeat"/>
    <property type="match status" value="1"/>
</dbReference>
<keyword evidence="3" id="KW-0813">Transport</keyword>
<evidence type="ECO:0000313" key="6">
    <source>
        <dbReference type="EMBL" id="TDZ28985.1"/>
    </source>
</evidence>
<evidence type="ECO:0000256" key="5">
    <source>
        <dbReference type="ARBA" id="ARBA00023242"/>
    </source>
</evidence>
<evidence type="ECO:0000256" key="4">
    <source>
        <dbReference type="ARBA" id="ARBA00022927"/>
    </source>
</evidence>
<evidence type="ECO:0000256" key="1">
    <source>
        <dbReference type="ARBA" id="ARBA00004123"/>
    </source>
</evidence>
<dbReference type="AlphaFoldDB" id="A0A4R8Q1K3"/>